<feature type="domain" description="Exostosin GT47" evidence="1">
    <location>
        <begin position="491"/>
        <end position="615"/>
    </location>
</feature>
<dbReference type="Pfam" id="PF03016">
    <property type="entry name" value="Exostosin_GT47"/>
    <property type="match status" value="1"/>
</dbReference>
<protein>
    <recommendedName>
        <fullName evidence="1">Exostosin GT47 domain-containing protein</fullName>
    </recommendedName>
</protein>
<proteinExistence type="predicted"/>
<accession>A0A6T9Y5H4</accession>
<evidence type="ECO:0000259" key="1">
    <source>
        <dbReference type="Pfam" id="PF03016"/>
    </source>
</evidence>
<name>A0A6T9Y5H4_ALTMA</name>
<evidence type="ECO:0000313" key="3">
    <source>
        <dbReference type="Proteomes" id="UP000509458"/>
    </source>
</evidence>
<reference evidence="2 3" key="1">
    <citation type="submission" date="2020-06" db="EMBL/GenBank/DDBJ databases">
        <authorList>
            <person name="Duchaud E."/>
        </authorList>
    </citation>
    <scope>NUCLEOTIDE SEQUENCE [LARGE SCALE GENOMIC DNA]</scope>
    <source>
        <strain evidence="2">Alteromonas fortis</strain>
    </source>
</reference>
<sequence>MINVFFPYYECGDPERQAEIDMCLRQNANNSLIDRLFVLIDDDSVCPVESPNLDVIYVDKRVTYKFWIELTKKYCVKGISVLCNSDIYFDDSLDKLNTVLSEPKSFLALSRWELLGGETSKHPNPHWSQDTWAINVMDELSDSLMHQLDFPMGVPRCDNKIAYLFAVFGWKVFNPVDYVKSIHAHETQMRTYHKKMDERILGGVAYVHPGEGVNAEATLDFDVWIKRADTKINGVKINKTLERWQKEAAEEQGKPKNIEFNALKLVEPCELLDAIKKGDAEQVSSYPYRLIAYKGSFYFNNLYTITHRHSVSEKLYNENKQLYTLAGFIPPVLDTYVNEINLKPVDKRDINFWQYPCATEKQAFENHLAMKAGDNIDVESKSVNIYVPLPWATYVDKKAFPDEYLNKIKSLLSSYRELVASFGYTLKVHSVCQHIHWVRMLEKAEWLGITDFYLSHKDSKSEAIQDEVGTNLALHGWTLIAVNYETPERNEGMERKAMSERNLLASFIGAHMKHYRDDSRIKLFEAAKAYGQDDVLVDLGNEWHFNKVVYEEQVLNKEIESHHIDEHHKRTFRYNTILSDSKFSLCPEGAGPNTLRFWESIAVGSIPVIFSDDLEIFKSAAGKKLLNLCIYYKKGIDSDLFQHLSNLRHEDVKMRSLEIIKLYDYFAKFKVRI</sequence>
<dbReference type="Proteomes" id="UP000509458">
    <property type="component" value="Chromosome"/>
</dbReference>
<dbReference type="RefSeq" id="WP_179984708.1">
    <property type="nucleotide sequence ID" value="NZ_LR812090.1"/>
</dbReference>
<dbReference type="InterPro" id="IPR040911">
    <property type="entry name" value="Exostosin_GT47"/>
</dbReference>
<organism evidence="2 3">
    <name type="scientific">Alteromonas macleodii</name>
    <name type="common">Pseudoalteromonas macleodii</name>
    <dbReference type="NCBI Taxonomy" id="28108"/>
    <lineage>
        <taxon>Bacteria</taxon>
        <taxon>Pseudomonadati</taxon>
        <taxon>Pseudomonadota</taxon>
        <taxon>Gammaproteobacteria</taxon>
        <taxon>Alteromonadales</taxon>
        <taxon>Alteromonadaceae</taxon>
        <taxon>Alteromonas/Salinimonas group</taxon>
        <taxon>Alteromonas</taxon>
    </lineage>
</organism>
<gene>
    <name evidence="2" type="ORF">ALFOR1_60039</name>
</gene>
<evidence type="ECO:0000313" key="2">
    <source>
        <dbReference type="EMBL" id="CAB9495511.1"/>
    </source>
</evidence>
<dbReference type="EMBL" id="LR812090">
    <property type="protein sequence ID" value="CAB9495511.1"/>
    <property type="molecule type" value="Genomic_DNA"/>
</dbReference>
<dbReference type="AlphaFoldDB" id="A0A6T9Y5H4"/>